<sequence>MKKHDIEKRVDELEESDEKELSIAQAIKDALCGDADDVEPPEEPPDVSEIFGK</sequence>
<protein>
    <submittedName>
        <fullName evidence="2">Uncharacterized protein</fullName>
    </submittedName>
</protein>
<evidence type="ECO:0000313" key="2">
    <source>
        <dbReference type="EMBL" id="GGC63386.1"/>
    </source>
</evidence>
<organism evidence="2 3">
    <name type="scientific">Haloferax sulfurifontis</name>
    <dbReference type="NCBI Taxonomy" id="255616"/>
    <lineage>
        <taxon>Archaea</taxon>
        <taxon>Methanobacteriati</taxon>
        <taxon>Methanobacteriota</taxon>
        <taxon>Stenosarchaea group</taxon>
        <taxon>Halobacteria</taxon>
        <taxon>Halobacteriales</taxon>
        <taxon>Haloferacaceae</taxon>
        <taxon>Haloferax</taxon>
    </lineage>
</organism>
<feature type="compositionally biased region" description="Acidic residues" evidence="1">
    <location>
        <begin position="34"/>
        <end position="46"/>
    </location>
</feature>
<dbReference type="RefSeq" id="WP_188424101.1">
    <property type="nucleotide sequence ID" value="NZ_BMCI01000004.1"/>
</dbReference>
<evidence type="ECO:0000256" key="1">
    <source>
        <dbReference type="SAM" id="MobiDB-lite"/>
    </source>
</evidence>
<accession>A0A830DZM7</accession>
<dbReference type="EMBL" id="BMCI01000004">
    <property type="protein sequence ID" value="GGC63386.1"/>
    <property type="molecule type" value="Genomic_DNA"/>
</dbReference>
<gene>
    <name evidence="2" type="ORF">GCM10007209_26900</name>
</gene>
<reference evidence="2" key="1">
    <citation type="journal article" date="2014" name="Int. J. Syst. Evol. Microbiol.">
        <title>Complete genome sequence of Corynebacterium casei LMG S-19264T (=DSM 44701T), isolated from a smear-ripened cheese.</title>
        <authorList>
            <consortium name="US DOE Joint Genome Institute (JGI-PGF)"/>
            <person name="Walter F."/>
            <person name="Albersmeier A."/>
            <person name="Kalinowski J."/>
            <person name="Ruckert C."/>
        </authorList>
    </citation>
    <scope>NUCLEOTIDE SEQUENCE</scope>
    <source>
        <strain evidence="2">CCM 7217</strain>
    </source>
</reference>
<feature type="region of interest" description="Disordered" evidence="1">
    <location>
        <begin position="1"/>
        <end position="20"/>
    </location>
</feature>
<evidence type="ECO:0000313" key="3">
    <source>
        <dbReference type="Proteomes" id="UP000646833"/>
    </source>
</evidence>
<reference evidence="2" key="2">
    <citation type="submission" date="2020-09" db="EMBL/GenBank/DDBJ databases">
        <authorList>
            <person name="Sun Q."/>
            <person name="Sedlacek I."/>
        </authorList>
    </citation>
    <scope>NUCLEOTIDE SEQUENCE</scope>
    <source>
        <strain evidence="2">CCM 7217</strain>
    </source>
</reference>
<name>A0A830DZM7_9EURY</name>
<comment type="caution">
    <text evidence="2">The sequence shown here is derived from an EMBL/GenBank/DDBJ whole genome shotgun (WGS) entry which is preliminary data.</text>
</comment>
<feature type="compositionally biased region" description="Basic and acidic residues" evidence="1">
    <location>
        <begin position="1"/>
        <end position="11"/>
    </location>
</feature>
<feature type="region of interest" description="Disordered" evidence="1">
    <location>
        <begin position="34"/>
        <end position="53"/>
    </location>
</feature>
<dbReference type="Proteomes" id="UP000646833">
    <property type="component" value="Unassembled WGS sequence"/>
</dbReference>
<proteinExistence type="predicted"/>
<dbReference type="AlphaFoldDB" id="A0A830DZM7"/>